<feature type="transmembrane region" description="Helical" evidence="4">
    <location>
        <begin position="162"/>
        <end position="184"/>
    </location>
</feature>
<evidence type="ECO:0000313" key="6">
    <source>
        <dbReference type="EMBL" id="KAK9783567.1"/>
    </source>
</evidence>
<dbReference type="EMBL" id="JARVKM010000001">
    <property type="protein sequence ID" value="KAK9783567.1"/>
    <property type="molecule type" value="Genomic_DNA"/>
</dbReference>
<keyword evidence="4" id="KW-0812">Transmembrane</keyword>
<dbReference type="SFLD" id="SFLDS00032">
    <property type="entry name" value="Radical_SAM_3-amino-3-carboxyp"/>
    <property type="match status" value="1"/>
</dbReference>
<feature type="transmembrane region" description="Helical" evidence="4">
    <location>
        <begin position="357"/>
        <end position="376"/>
    </location>
</feature>
<evidence type="ECO:0000256" key="2">
    <source>
        <dbReference type="ARBA" id="ARBA00006727"/>
    </source>
</evidence>
<keyword evidence="4" id="KW-0472">Membrane</keyword>
<evidence type="ECO:0000256" key="4">
    <source>
        <dbReference type="SAM" id="Phobius"/>
    </source>
</evidence>
<keyword evidence="7" id="KW-1185">Reference proteome</keyword>
<comment type="caution">
    <text evidence="6">The sequence shown here is derived from an EMBL/GenBank/DDBJ whole genome shotgun (WGS) entry which is preliminary data.</text>
</comment>
<organism evidence="6 7">
    <name type="scientific">Seiridium cardinale</name>
    <dbReference type="NCBI Taxonomy" id="138064"/>
    <lineage>
        <taxon>Eukaryota</taxon>
        <taxon>Fungi</taxon>
        <taxon>Dikarya</taxon>
        <taxon>Ascomycota</taxon>
        <taxon>Pezizomycotina</taxon>
        <taxon>Sordariomycetes</taxon>
        <taxon>Xylariomycetidae</taxon>
        <taxon>Amphisphaeriales</taxon>
        <taxon>Sporocadaceae</taxon>
        <taxon>Seiridium</taxon>
    </lineage>
</organism>
<comment type="similarity">
    <text evidence="2">Belongs to the major facilitator superfamily. Monocarboxylate porter (TC 2.A.1.13) family.</text>
</comment>
<feature type="transmembrane region" description="Helical" evidence="4">
    <location>
        <begin position="220"/>
        <end position="242"/>
    </location>
</feature>
<feature type="transmembrane region" description="Helical" evidence="4">
    <location>
        <begin position="327"/>
        <end position="351"/>
    </location>
</feature>
<evidence type="ECO:0000256" key="1">
    <source>
        <dbReference type="ARBA" id="ARBA00004141"/>
    </source>
</evidence>
<proteinExistence type="inferred from homology"/>
<dbReference type="Pfam" id="PF07690">
    <property type="entry name" value="MFS_1"/>
    <property type="match status" value="1"/>
</dbReference>
<dbReference type="Proteomes" id="UP001465668">
    <property type="component" value="Unassembled WGS sequence"/>
</dbReference>
<evidence type="ECO:0000256" key="3">
    <source>
        <dbReference type="SAM" id="MobiDB-lite"/>
    </source>
</evidence>
<dbReference type="InterPro" id="IPR020846">
    <property type="entry name" value="MFS_dom"/>
</dbReference>
<feature type="transmembrane region" description="Helical" evidence="4">
    <location>
        <begin position="249"/>
        <end position="268"/>
    </location>
</feature>
<reference evidence="6 7" key="1">
    <citation type="submission" date="2024-02" db="EMBL/GenBank/DDBJ databases">
        <title>First draft genome assembly of two strains of Seiridium cardinale.</title>
        <authorList>
            <person name="Emiliani G."/>
            <person name="Scali E."/>
        </authorList>
    </citation>
    <scope>NUCLEOTIDE SEQUENCE [LARGE SCALE GENOMIC DNA]</scope>
    <source>
        <strain evidence="6 7">BM-138-000479</strain>
    </source>
</reference>
<dbReference type="InterPro" id="IPR050327">
    <property type="entry name" value="Proton-linked_MCT"/>
</dbReference>
<feature type="transmembrane region" description="Helical" evidence="4">
    <location>
        <begin position="119"/>
        <end position="139"/>
    </location>
</feature>
<dbReference type="SUPFAM" id="SSF103473">
    <property type="entry name" value="MFS general substrate transporter"/>
    <property type="match status" value="1"/>
</dbReference>
<dbReference type="InterPro" id="IPR016435">
    <property type="entry name" value="DPH1/DPH2"/>
</dbReference>
<dbReference type="PANTHER" id="PTHR11360:SF177">
    <property type="entry name" value="RIBOFLAVIN TRANSPORTER MCH5"/>
    <property type="match status" value="1"/>
</dbReference>
<feature type="compositionally biased region" description="Basic and acidic residues" evidence="3">
    <location>
        <begin position="83"/>
        <end position="92"/>
    </location>
</feature>
<keyword evidence="4" id="KW-1133">Transmembrane helix</keyword>
<dbReference type="PANTHER" id="PTHR11360">
    <property type="entry name" value="MONOCARBOXYLATE TRANSPORTER"/>
    <property type="match status" value="1"/>
</dbReference>
<feature type="region of interest" description="Disordered" evidence="3">
    <location>
        <begin position="53"/>
        <end position="112"/>
    </location>
</feature>
<comment type="subcellular location">
    <subcellularLocation>
        <location evidence="1">Membrane</location>
        <topology evidence="1">Multi-pass membrane protein</topology>
    </subcellularLocation>
</comment>
<dbReference type="PROSITE" id="PS50850">
    <property type="entry name" value="MFS"/>
    <property type="match status" value="1"/>
</dbReference>
<feature type="transmembrane region" description="Helical" evidence="4">
    <location>
        <begin position="280"/>
        <end position="300"/>
    </location>
</feature>
<accession>A0ABR2Y8M4</accession>
<sequence length="516" mass="55443">MEAFSLCNQDAPPDTSALVLHASAQSLAPSSLCSDDPEDGPALVEANEALRKGASNTEIRAQSAASPSFSKTSRETTSNDSCQAHRDDRDVAPHGNASSDVVRHDPDVKHEDSFPEGGIRAWLVVFGSFCTMLSVYGLINSSAVFESYFATNQLADYDSSTIGWIFSIYLFVVFFAGIQVGPIFDRHGPRLLVAVGSVLVVASQMLLGLCTAYYQILLTYSVLGGLGGALLNVPAYGIIAHYFKQRRGLATGIASTAGSIGGIVFPLLMQGLLPRLGFAWTTRIIGFILLGLAIPANLLLRTRLPPSDKVISVMPDWSLFHDLKFSLTCAGVWFLEWGLFVPLTFVVSYAADHGQDATAAYILLVYLNVGSFFGRCLPGLVADKIGRFNVIIMTISLCVVTILAFWLPAGSSHALLIVFVFTFGFASGSNLGLYPVCLGQLCDSRDYGRVYSTSLMVGSFGTLTSLPIGGALRDVGDFQQGWLALILFSALSYAIAMSCFLGVRVLAVSWHVKKVF</sequence>
<feature type="transmembrane region" description="Helical" evidence="4">
    <location>
        <begin position="450"/>
        <end position="470"/>
    </location>
</feature>
<dbReference type="Gene3D" id="1.20.1250.20">
    <property type="entry name" value="MFS general substrate transporter like domains"/>
    <property type="match status" value="2"/>
</dbReference>
<feature type="compositionally biased region" description="Basic and acidic residues" evidence="3">
    <location>
        <begin position="101"/>
        <end position="112"/>
    </location>
</feature>
<protein>
    <submittedName>
        <fullName evidence="6">Major facilitator superfamily domain-containing protein</fullName>
    </submittedName>
</protein>
<dbReference type="CDD" id="cd17352">
    <property type="entry name" value="MFS_MCT_SLC16"/>
    <property type="match status" value="1"/>
</dbReference>
<evidence type="ECO:0000313" key="7">
    <source>
        <dbReference type="Proteomes" id="UP001465668"/>
    </source>
</evidence>
<feature type="transmembrane region" description="Helical" evidence="4">
    <location>
        <begin position="482"/>
        <end position="507"/>
    </location>
</feature>
<name>A0ABR2Y8M4_9PEZI</name>
<feature type="compositionally biased region" description="Polar residues" evidence="3">
    <location>
        <begin position="54"/>
        <end position="82"/>
    </location>
</feature>
<feature type="domain" description="Major facilitator superfamily (MFS) profile" evidence="5">
    <location>
        <begin position="120"/>
        <end position="507"/>
    </location>
</feature>
<dbReference type="InterPro" id="IPR011701">
    <property type="entry name" value="MFS"/>
</dbReference>
<feature type="transmembrane region" description="Helical" evidence="4">
    <location>
        <begin position="388"/>
        <end position="407"/>
    </location>
</feature>
<feature type="transmembrane region" description="Helical" evidence="4">
    <location>
        <begin position="413"/>
        <end position="438"/>
    </location>
</feature>
<evidence type="ECO:0000259" key="5">
    <source>
        <dbReference type="PROSITE" id="PS50850"/>
    </source>
</evidence>
<feature type="transmembrane region" description="Helical" evidence="4">
    <location>
        <begin position="191"/>
        <end position="214"/>
    </location>
</feature>
<dbReference type="InterPro" id="IPR036259">
    <property type="entry name" value="MFS_trans_sf"/>
</dbReference>
<gene>
    <name evidence="6" type="ORF">SCAR479_00126</name>
</gene>